<keyword evidence="3" id="KW-0813">Transport</keyword>
<evidence type="ECO:0000256" key="7">
    <source>
        <dbReference type="ARBA" id="ARBA00023136"/>
    </source>
</evidence>
<name>A0A173T1A0_9FIRM</name>
<comment type="subcellular location">
    <subcellularLocation>
        <location evidence="1">Cell membrane</location>
        <topology evidence="1">Multi-pass membrane protein</topology>
    </subcellularLocation>
</comment>
<dbReference type="PANTHER" id="PTHR30445">
    <property type="entry name" value="K(+)_H(+) ANTIPORTER SUBUNIT KHTT"/>
    <property type="match status" value="1"/>
</dbReference>
<dbReference type="EMBL" id="WMQE01000004">
    <property type="protein sequence ID" value="MTK20391.1"/>
    <property type="molecule type" value="Genomic_DNA"/>
</dbReference>
<dbReference type="Proteomes" id="UP000487649">
    <property type="component" value="Unassembled WGS sequence"/>
</dbReference>
<dbReference type="InterPro" id="IPR036721">
    <property type="entry name" value="RCK_C_sf"/>
</dbReference>
<evidence type="ECO:0000256" key="5">
    <source>
        <dbReference type="ARBA" id="ARBA00022692"/>
    </source>
</evidence>
<dbReference type="InterPro" id="IPR006037">
    <property type="entry name" value="RCK_C"/>
</dbReference>
<evidence type="ECO:0000256" key="3">
    <source>
        <dbReference type="ARBA" id="ARBA00022448"/>
    </source>
</evidence>
<dbReference type="NCBIfam" id="TIGR01625">
    <property type="entry name" value="YidE_YbjL_dupl"/>
    <property type="match status" value="2"/>
</dbReference>
<dbReference type="GO" id="GO:0006813">
    <property type="term" value="P:potassium ion transport"/>
    <property type="evidence" value="ECO:0007669"/>
    <property type="project" value="InterPro"/>
</dbReference>
<dbReference type="RefSeq" id="WP_006784996.1">
    <property type="nucleotide sequence ID" value="NZ_CABJBH010000007.1"/>
</dbReference>
<dbReference type="InterPro" id="IPR050144">
    <property type="entry name" value="AAE_transporter"/>
</dbReference>
<accession>A0A173T1A0</accession>
<comment type="similarity">
    <text evidence="2">Belongs to the AAE transporter (TC 2.A.81) family.</text>
</comment>
<reference evidence="8 9" key="1">
    <citation type="journal article" date="2019" name="Nat. Med.">
        <title>A library of human gut bacterial isolates paired with longitudinal multiomics data enables mechanistic microbiome research.</title>
        <authorList>
            <person name="Poyet M."/>
            <person name="Groussin M."/>
            <person name="Gibbons S.M."/>
            <person name="Avila-Pacheco J."/>
            <person name="Jiang X."/>
            <person name="Kearney S.M."/>
            <person name="Perrotta A.R."/>
            <person name="Berdy B."/>
            <person name="Zhao S."/>
            <person name="Lieberman T.D."/>
            <person name="Swanson P.K."/>
            <person name="Smith M."/>
            <person name="Roesemann S."/>
            <person name="Alexander J.E."/>
            <person name="Rich S.A."/>
            <person name="Livny J."/>
            <person name="Vlamakis H."/>
            <person name="Clish C."/>
            <person name="Bullock K."/>
            <person name="Deik A."/>
            <person name="Scott J."/>
            <person name="Pierce K.A."/>
            <person name="Xavier R.J."/>
            <person name="Alm E.J."/>
        </authorList>
    </citation>
    <scope>NUCLEOTIDE SEQUENCE [LARGE SCALE GENOMIC DNA]</scope>
    <source>
        <strain evidence="8 9">BIOML-A198</strain>
    </source>
</reference>
<dbReference type="AlphaFoldDB" id="A0A173T1A0"/>
<evidence type="ECO:0000256" key="1">
    <source>
        <dbReference type="ARBA" id="ARBA00004651"/>
    </source>
</evidence>
<dbReference type="GeneID" id="60059067"/>
<evidence type="ECO:0000313" key="8">
    <source>
        <dbReference type="EMBL" id="MTK20391.1"/>
    </source>
</evidence>
<dbReference type="OrthoDB" id="9155749at2"/>
<dbReference type="NCBIfam" id="TIGR03802">
    <property type="entry name" value="Asp_Ala_antiprt"/>
    <property type="match status" value="1"/>
</dbReference>
<comment type="caution">
    <text evidence="8">The sequence shown here is derived from an EMBL/GenBank/DDBJ whole genome shotgun (WGS) entry which is preliminary data.</text>
</comment>
<evidence type="ECO:0000313" key="9">
    <source>
        <dbReference type="Proteomes" id="UP000487649"/>
    </source>
</evidence>
<dbReference type="Gene3D" id="3.30.70.1450">
    <property type="entry name" value="Regulator of K+ conductance, C-terminal domain"/>
    <property type="match status" value="1"/>
</dbReference>
<dbReference type="GO" id="GO:0008324">
    <property type="term" value="F:monoatomic cation transmembrane transporter activity"/>
    <property type="evidence" value="ECO:0007669"/>
    <property type="project" value="InterPro"/>
</dbReference>
<dbReference type="GO" id="GO:0005886">
    <property type="term" value="C:plasma membrane"/>
    <property type="evidence" value="ECO:0007669"/>
    <property type="project" value="UniProtKB-SubCell"/>
</dbReference>
<evidence type="ECO:0000256" key="4">
    <source>
        <dbReference type="ARBA" id="ARBA00022475"/>
    </source>
</evidence>
<dbReference type="PANTHER" id="PTHR30445:SF9">
    <property type="match status" value="1"/>
</dbReference>
<keyword evidence="4" id="KW-1003">Cell membrane</keyword>
<gene>
    <name evidence="8" type="primary">aspT</name>
    <name evidence="8" type="ORF">GMA92_02920</name>
</gene>
<dbReference type="InterPro" id="IPR006512">
    <property type="entry name" value="YidE_YbjL"/>
</dbReference>
<evidence type="ECO:0000256" key="6">
    <source>
        <dbReference type="ARBA" id="ARBA00022989"/>
    </source>
</evidence>
<evidence type="ECO:0000256" key="2">
    <source>
        <dbReference type="ARBA" id="ARBA00009854"/>
    </source>
</evidence>
<protein>
    <submittedName>
        <fullName evidence="8">Aspartate-alanine antiporter</fullName>
    </submittedName>
</protein>
<organism evidence="8 9">
    <name type="scientific">Turicibacter sanguinis</name>
    <dbReference type="NCBI Taxonomy" id="154288"/>
    <lineage>
        <taxon>Bacteria</taxon>
        <taxon>Bacillati</taxon>
        <taxon>Bacillota</taxon>
        <taxon>Erysipelotrichia</taxon>
        <taxon>Erysipelotrichales</taxon>
        <taxon>Turicibacteraceae</taxon>
        <taxon>Turicibacter</taxon>
    </lineage>
</organism>
<keyword evidence="5" id="KW-0812">Transmembrane</keyword>
<dbReference type="PROSITE" id="PS51202">
    <property type="entry name" value="RCK_C"/>
    <property type="match status" value="1"/>
</dbReference>
<sequence>MTWFIDALRSHPELTLFLTLAIGYAVGKIQIGTFKIGSVTGVLVTGVIIGQLNITIDATVKSVFFLLFLFALGYNAGPQFFKGLKKDGIPQVIFSVIVCVIGLISTIIVGKILHYNAGQAAGLAAGALTQSAVIGVAQDSISQLSVSAADIKSMSDFVPVGYAVTYIFGTIGCAFVLSTLGPKIYGVDLAEESRKIDNASKDALEGKLLNSRAGDVDYRAYIIDDCYIGQTVKAVEHKLATEGIRLFMVRMKRGNDVFRPNEDEIIQKNDRVAFSFKERDVSKINLLEIGQEISDYTLINFPTETVAVYVKDSEITGKSISEVRHNTLTRGVFISKLQSTGDEIPYNNETVIKKKDVITLTGPVDDVEALAYKIGKPARDSDETDMIFVGLGILIGGLIGIPALTIGHVGISLSTSGGALIMGLIFGLIHSRRPTIGRIPKGTAWFLSNVGLAAFVAVVGINAGPGFVSGLRSSGISFFLAGVVVTLIPTFAGIFLGKYVFKFSAPIALGATAGALTTTAAIGAITEKAESNAPVLGYTVPYAVGNILLTVWGSLVIIFFS</sequence>
<dbReference type="SUPFAM" id="SSF116726">
    <property type="entry name" value="TrkA C-terminal domain-like"/>
    <property type="match status" value="1"/>
</dbReference>
<keyword evidence="7" id="KW-0472">Membrane</keyword>
<keyword evidence="6" id="KW-1133">Transmembrane helix</keyword>
<dbReference type="Pfam" id="PF06826">
    <property type="entry name" value="Asp-Al_Ex"/>
    <property type="match status" value="2"/>
</dbReference>
<dbReference type="InterPro" id="IPR022457">
    <property type="entry name" value="Asp_Ala_antiprt"/>
</dbReference>
<proteinExistence type="inferred from homology"/>